<dbReference type="Gene3D" id="3.60.130.30">
    <property type="match status" value="1"/>
</dbReference>
<dbReference type="OrthoDB" id="3020801at2759"/>
<evidence type="ECO:0000313" key="1">
    <source>
        <dbReference type="EMBL" id="KJA15022.1"/>
    </source>
</evidence>
<gene>
    <name evidence="1" type="ORF">HYPSUDRAFT_149650</name>
</gene>
<dbReference type="EMBL" id="KN817656">
    <property type="protein sequence ID" value="KJA15022.1"/>
    <property type="molecule type" value="Genomic_DNA"/>
</dbReference>
<reference evidence="2" key="1">
    <citation type="submission" date="2014-04" db="EMBL/GenBank/DDBJ databases">
        <title>Evolutionary Origins and Diversification of the Mycorrhizal Mutualists.</title>
        <authorList>
            <consortium name="DOE Joint Genome Institute"/>
            <consortium name="Mycorrhizal Genomics Consortium"/>
            <person name="Kohler A."/>
            <person name="Kuo A."/>
            <person name="Nagy L.G."/>
            <person name="Floudas D."/>
            <person name="Copeland A."/>
            <person name="Barry K.W."/>
            <person name="Cichocki N."/>
            <person name="Veneault-Fourrey C."/>
            <person name="LaButti K."/>
            <person name="Lindquist E.A."/>
            <person name="Lipzen A."/>
            <person name="Lundell T."/>
            <person name="Morin E."/>
            <person name="Murat C."/>
            <person name="Riley R."/>
            <person name="Ohm R."/>
            <person name="Sun H."/>
            <person name="Tunlid A."/>
            <person name="Henrissat B."/>
            <person name="Grigoriev I.V."/>
            <person name="Hibbett D.S."/>
            <person name="Martin F."/>
        </authorList>
    </citation>
    <scope>NUCLEOTIDE SEQUENCE [LARGE SCALE GENOMIC DNA]</scope>
    <source>
        <strain evidence="2">FD-334 SS-4</strain>
    </source>
</reference>
<evidence type="ECO:0008006" key="3">
    <source>
        <dbReference type="Google" id="ProtNLM"/>
    </source>
</evidence>
<dbReference type="OMA" id="ARWETAC"/>
<accession>A0A0D2KK21</accession>
<protein>
    <recommendedName>
        <fullName evidence="3">Prolyl 4-hydroxylase alpha subunit Fe(2+) 2OG dioxygenase domain-containing protein</fullName>
    </recommendedName>
</protein>
<evidence type="ECO:0000313" key="2">
    <source>
        <dbReference type="Proteomes" id="UP000054270"/>
    </source>
</evidence>
<name>A0A0D2KK21_HYPSF</name>
<dbReference type="STRING" id="945553.A0A0D2KK21"/>
<dbReference type="Proteomes" id="UP000054270">
    <property type="component" value="Unassembled WGS sequence"/>
</dbReference>
<keyword evidence="2" id="KW-1185">Reference proteome</keyword>
<dbReference type="AlphaFoldDB" id="A0A0D2KK21"/>
<proteinExistence type="predicted"/>
<sequence length="221" mass="24570">MGPSEPRELDLGKHVEMVARLLADEDIIRMANHTSASFNAYAPKVAKYYRDQLKELLDQHPHLKKPFPCSTYSAAAFNMGPCVCTYKHRDPLNCPFGLCAIQALGNSDPKKGGHLVLWDLKIYIEFLPGSLILIPSATLVHSNTPIQMHESRASFTQYCGGGLFRYVDCGFMTEAALKEKNPAEYARMQEAKSTQWSFGLSCFSTLDELVPKEPDVPGKGL</sequence>
<organism evidence="1 2">
    <name type="scientific">Hypholoma sublateritium (strain FD-334 SS-4)</name>
    <dbReference type="NCBI Taxonomy" id="945553"/>
    <lineage>
        <taxon>Eukaryota</taxon>
        <taxon>Fungi</taxon>
        <taxon>Dikarya</taxon>
        <taxon>Basidiomycota</taxon>
        <taxon>Agaricomycotina</taxon>
        <taxon>Agaricomycetes</taxon>
        <taxon>Agaricomycetidae</taxon>
        <taxon>Agaricales</taxon>
        <taxon>Agaricineae</taxon>
        <taxon>Strophariaceae</taxon>
        <taxon>Hypholoma</taxon>
    </lineage>
</organism>